<sequence length="175" mass="18049">DAERGSGGGDAPAADVGAAVRARPGRLPGRHRAAPDPAVAPHGQRRSTAHHAGRAGGQHGRRRVLPPGDLAARGGRVHHLDLGLAAGPAGPEHRIPPGAGAGRLGDLQRGGGDRRPPAPRRPPRPRRPRCAAELGHRLPRPRRRPDRGRPAGAPGRRAHPGAPGRAPAAEFGEPL</sequence>
<organism evidence="2">
    <name type="scientific">uncultured Blastococcus sp</name>
    <dbReference type="NCBI Taxonomy" id="217144"/>
    <lineage>
        <taxon>Bacteria</taxon>
        <taxon>Bacillati</taxon>
        <taxon>Actinomycetota</taxon>
        <taxon>Actinomycetes</taxon>
        <taxon>Geodermatophilales</taxon>
        <taxon>Geodermatophilaceae</taxon>
        <taxon>Blastococcus</taxon>
        <taxon>environmental samples</taxon>
    </lineage>
</organism>
<gene>
    <name evidence="2" type="ORF">AVDCRST_MAG57-210</name>
</gene>
<dbReference type="AlphaFoldDB" id="A0A6J4H5J7"/>
<name>A0A6J4H5J7_9ACTN</name>
<feature type="compositionally biased region" description="Low complexity" evidence="1">
    <location>
        <begin position="150"/>
        <end position="169"/>
    </location>
</feature>
<feature type="compositionally biased region" description="Low complexity" evidence="1">
    <location>
        <begin position="11"/>
        <end position="27"/>
    </location>
</feature>
<feature type="compositionally biased region" description="Basic residues" evidence="1">
    <location>
        <begin position="43"/>
        <end position="64"/>
    </location>
</feature>
<feature type="compositionally biased region" description="Basic residues" evidence="1">
    <location>
        <begin position="117"/>
        <end position="129"/>
    </location>
</feature>
<feature type="non-terminal residue" evidence="2">
    <location>
        <position position="1"/>
    </location>
</feature>
<feature type="region of interest" description="Disordered" evidence="1">
    <location>
        <begin position="1"/>
        <end position="175"/>
    </location>
</feature>
<feature type="compositionally biased region" description="Gly residues" evidence="1">
    <location>
        <begin position="1"/>
        <end position="10"/>
    </location>
</feature>
<dbReference type="EMBL" id="CADCTI010000024">
    <property type="protein sequence ID" value="CAA9213654.1"/>
    <property type="molecule type" value="Genomic_DNA"/>
</dbReference>
<feature type="compositionally biased region" description="Basic residues" evidence="1">
    <location>
        <begin position="137"/>
        <end position="146"/>
    </location>
</feature>
<accession>A0A6J4H5J7</accession>
<evidence type="ECO:0000256" key="1">
    <source>
        <dbReference type="SAM" id="MobiDB-lite"/>
    </source>
</evidence>
<evidence type="ECO:0000313" key="2">
    <source>
        <dbReference type="EMBL" id="CAA9213654.1"/>
    </source>
</evidence>
<proteinExistence type="predicted"/>
<protein>
    <submittedName>
        <fullName evidence="2">Uncharacterized protein</fullName>
    </submittedName>
</protein>
<reference evidence="2" key="1">
    <citation type="submission" date="2020-02" db="EMBL/GenBank/DDBJ databases">
        <authorList>
            <person name="Meier V. D."/>
        </authorList>
    </citation>
    <scope>NUCLEOTIDE SEQUENCE</scope>
    <source>
        <strain evidence="2">AVDCRST_MAG57</strain>
    </source>
</reference>
<feature type="non-terminal residue" evidence="2">
    <location>
        <position position="175"/>
    </location>
</feature>